<sequence>MGVIEKFLLCIRYLFLTFSGLLRRAACFVKKQKLDDESDPTSVVIVPNSQFPQPTNQTYDNGYTSNFPGSYPSPENPPQQATDLQMTDWNSWGTENAETDQQNPSEEIPAQNEADVDFFRDMEPTVKVNKVLVKKKRRNSSNSNRLAVNQDLEFTTTGQLDDWADENEQGGWDEEDTFDVDEAQVVREAREQRRLERQMRAKQQRQEKNLSRHNVQKLAQKVA</sequence>
<organism evidence="3">
    <name type="scientific">Phallusia mammillata</name>
    <dbReference type="NCBI Taxonomy" id="59560"/>
    <lineage>
        <taxon>Eukaryota</taxon>
        <taxon>Metazoa</taxon>
        <taxon>Chordata</taxon>
        <taxon>Tunicata</taxon>
        <taxon>Ascidiacea</taxon>
        <taxon>Phlebobranchia</taxon>
        <taxon>Ascidiidae</taxon>
        <taxon>Phallusia</taxon>
    </lineage>
</organism>
<feature type="region of interest" description="Disordered" evidence="1">
    <location>
        <begin position="47"/>
        <end position="83"/>
    </location>
</feature>
<evidence type="ECO:0000256" key="1">
    <source>
        <dbReference type="SAM" id="MobiDB-lite"/>
    </source>
</evidence>
<gene>
    <name evidence="3" type="primary">Sec24a-001</name>
</gene>
<proteinExistence type="evidence at transcript level"/>
<reference evidence="3" key="1">
    <citation type="submission" date="2020-04" db="EMBL/GenBank/DDBJ databases">
        <authorList>
            <person name="Neveu A P."/>
        </authorList>
    </citation>
    <scope>NUCLEOTIDE SEQUENCE</scope>
    <source>
        <tissue evidence="3">Whole embryo</tissue>
    </source>
</reference>
<evidence type="ECO:0000313" key="3">
    <source>
        <dbReference type="EMBL" id="CAB3265934.1"/>
    </source>
</evidence>
<feature type="compositionally biased region" description="Basic and acidic residues" evidence="1">
    <location>
        <begin position="184"/>
        <end position="210"/>
    </location>
</feature>
<dbReference type="InterPro" id="IPR017025">
    <property type="entry name" value="Cancer-assoc_antigen_RCAS1"/>
</dbReference>
<feature type="signal peptide" evidence="2">
    <location>
        <begin position="1"/>
        <end position="27"/>
    </location>
</feature>
<dbReference type="PANTHER" id="PTHR15208">
    <property type="entry name" value="RECEPTOR-BINDING CANCER ANTIGEN EXPRESSED ON SISO CELLS CANCER ASSOCIATED SURFACE ANTIGEN RCAS1 ESTROGEN RECEPTOR-BINDING FRAGMENT- ASSOCIATED GENE 9 PROTEIN"/>
    <property type="match status" value="1"/>
</dbReference>
<accession>A0A6F9DR67</accession>
<name>A0A6F9DR67_9ASCI</name>
<protein>
    <submittedName>
        <fullName evidence="3">Protein transport protein Sec24A</fullName>
    </submittedName>
</protein>
<feature type="compositionally biased region" description="Acidic residues" evidence="1">
    <location>
        <begin position="162"/>
        <end position="182"/>
    </location>
</feature>
<dbReference type="AlphaFoldDB" id="A0A6F9DR67"/>
<evidence type="ECO:0000256" key="2">
    <source>
        <dbReference type="SAM" id="SignalP"/>
    </source>
</evidence>
<dbReference type="GO" id="GO:0030141">
    <property type="term" value="C:secretory granule"/>
    <property type="evidence" value="ECO:0007669"/>
    <property type="project" value="TreeGrafter"/>
</dbReference>
<dbReference type="PANTHER" id="PTHR15208:SF2">
    <property type="entry name" value="RECEPTOR-BINDING CANCER ANTIGEN EXPRESSED ON SISO CELLS"/>
    <property type="match status" value="1"/>
</dbReference>
<feature type="chain" id="PRO_5026253617" evidence="2">
    <location>
        <begin position="28"/>
        <end position="223"/>
    </location>
</feature>
<feature type="region of interest" description="Disordered" evidence="1">
    <location>
        <begin position="157"/>
        <end position="223"/>
    </location>
</feature>
<dbReference type="EMBL" id="LR790072">
    <property type="protein sequence ID" value="CAB3265934.1"/>
    <property type="molecule type" value="mRNA"/>
</dbReference>
<feature type="compositionally biased region" description="Polar residues" evidence="1">
    <location>
        <begin position="47"/>
        <end position="68"/>
    </location>
</feature>
<keyword evidence="2" id="KW-0732">Signal</keyword>